<dbReference type="Gene3D" id="2.10.70.10">
    <property type="entry name" value="Complement Module, domain 1"/>
    <property type="match status" value="1"/>
</dbReference>
<accession>A0A5C6DGB6</accession>
<feature type="compositionally biased region" description="Basic and acidic residues" evidence="1">
    <location>
        <begin position="1"/>
        <end position="17"/>
    </location>
</feature>
<dbReference type="EMBL" id="SJPY01000009">
    <property type="protein sequence ID" value="TWU35768.1"/>
    <property type="molecule type" value="Genomic_DNA"/>
</dbReference>
<dbReference type="Pfam" id="PF10636">
    <property type="entry name" value="hemP"/>
    <property type="match status" value="1"/>
</dbReference>
<reference evidence="2 3" key="1">
    <citation type="submission" date="2019-02" db="EMBL/GenBank/DDBJ databases">
        <title>Deep-cultivation of Planctomycetes and their phenomic and genomic characterization uncovers novel biology.</title>
        <authorList>
            <person name="Wiegand S."/>
            <person name="Jogler M."/>
            <person name="Boedeker C."/>
            <person name="Pinto D."/>
            <person name="Vollmers J."/>
            <person name="Rivas-Marin E."/>
            <person name="Kohn T."/>
            <person name="Peeters S.H."/>
            <person name="Heuer A."/>
            <person name="Rast P."/>
            <person name="Oberbeckmann S."/>
            <person name="Bunk B."/>
            <person name="Jeske O."/>
            <person name="Meyerdierks A."/>
            <person name="Storesund J.E."/>
            <person name="Kallscheuer N."/>
            <person name="Luecker S."/>
            <person name="Lage O.M."/>
            <person name="Pohl T."/>
            <person name="Merkel B.J."/>
            <person name="Hornburger P."/>
            <person name="Mueller R.-W."/>
            <person name="Bruemmer F."/>
            <person name="Labrenz M."/>
            <person name="Spormann A.M."/>
            <person name="Op Den Camp H."/>
            <person name="Overmann J."/>
            <person name="Amann R."/>
            <person name="Jetten M.S.M."/>
            <person name="Mascher T."/>
            <person name="Medema M.H."/>
            <person name="Devos D.P."/>
            <person name="Kaster A.-K."/>
            <person name="Ovreas L."/>
            <person name="Rohde M."/>
            <person name="Galperin M.Y."/>
            <person name="Jogler C."/>
        </authorList>
    </citation>
    <scope>NUCLEOTIDE SEQUENCE [LARGE SCALE GENOMIC DNA]</scope>
    <source>
        <strain evidence="2 3">Q31b</strain>
    </source>
</reference>
<evidence type="ECO:0000256" key="1">
    <source>
        <dbReference type="SAM" id="MobiDB-lite"/>
    </source>
</evidence>
<comment type="caution">
    <text evidence="2">The sequence shown here is derived from an EMBL/GenBank/DDBJ whole genome shotgun (WGS) entry which is preliminary data.</text>
</comment>
<organism evidence="2 3">
    <name type="scientific">Novipirellula aureliae</name>
    <dbReference type="NCBI Taxonomy" id="2527966"/>
    <lineage>
        <taxon>Bacteria</taxon>
        <taxon>Pseudomonadati</taxon>
        <taxon>Planctomycetota</taxon>
        <taxon>Planctomycetia</taxon>
        <taxon>Pirellulales</taxon>
        <taxon>Pirellulaceae</taxon>
        <taxon>Novipirellula</taxon>
    </lineage>
</organism>
<evidence type="ECO:0000313" key="3">
    <source>
        <dbReference type="Proteomes" id="UP000315471"/>
    </source>
</evidence>
<keyword evidence="3" id="KW-1185">Reference proteome</keyword>
<feature type="region of interest" description="Disordered" evidence="1">
    <location>
        <begin position="1"/>
        <end position="21"/>
    </location>
</feature>
<evidence type="ECO:0000313" key="2">
    <source>
        <dbReference type="EMBL" id="TWU35768.1"/>
    </source>
</evidence>
<proteinExistence type="predicted"/>
<evidence type="ECO:0008006" key="4">
    <source>
        <dbReference type="Google" id="ProtNLM"/>
    </source>
</evidence>
<name>A0A5C6DGB6_9BACT</name>
<dbReference type="InterPro" id="IPR019600">
    <property type="entry name" value="Hemin_uptake_protein_HemP"/>
</dbReference>
<dbReference type="AlphaFoldDB" id="A0A5C6DGB6"/>
<dbReference type="Proteomes" id="UP000315471">
    <property type="component" value="Unassembled WGS sequence"/>
</dbReference>
<sequence length="66" mass="7732">MQKRESSSDGDSRRTTESNDSAIRQIESKIVHFNELARCGEEVWIEHEGQLYRLRLTRQGKLILTK</sequence>
<protein>
    <recommendedName>
        <fullName evidence="4">Hemin uptake protein hemP</fullName>
    </recommendedName>
</protein>
<gene>
    <name evidence="2" type="ORF">Q31b_52030</name>
</gene>
<dbReference type="OrthoDB" id="290460at2"/>